<dbReference type="RefSeq" id="WP_096427203.1">
    <property type="nucleotide sequence ID" value="NZ_AP015032.1"/>
</dbReference>
<geneLocation type="plasmid" evidence="2">
    <name>pkf715c dna</name>
</geneLocation>
<gene>
    <name evidence="1" type="ORF">KF715C_pC530</name>
</gene>
<dbReference type="Proteomes" id="UP000218731">
    <property type="component" value="Plasmid pKF715C"/>
</dbReference>
<keyword evidence="1" id="KW-0614">Plasmid</keyword>
<protein>
    <submittedName>
        <fullName evidence="1">Uncharacterized protein</fullName>
    </submittedName>
</protein>
<name>A0A1L7NPT7_PSEPU</name>
<organism evidence="1 2">
    <name type="scientific">Pseudomonas putida</name>
    <name type="common">Arthrobacter siderocapsulatus</name>
    <dbReference type="NCBI Taxonomy" id="303"/>
    <lineage>
        <taxon>Bacteria</taxon>
        <taxon>Pseudomonadati</taxon>
        <taxon>Pseudomonadota</taxon>
        <taxon>Gammaproteobacteria</taxon>
        <taxon>Pseudomonadales</taxon>
        <taxon>Pseudomonadaceae</taxon>
        <taxon>Pseudomonas</taxon>
    </lineage>
</organism>
<sequence length="110" mass="12027">MADVANDVFNVDLLFRMIAHWLRTKPNSYYGSTYGAPLEDWLQKPLSSPIADAFLAKMKIDIPVLAALPVGTINLEATSNGIDRKNLYININGSSISVDALVGVVDRGNY</sequence>
<dbReference type="EMBL" id="AP015032">
    <property type="protein sequence ID" value="BAW27486.1"/>
    <property type="molecule type" value="Genomic_DNA"/>
</dbReference>
<evidence type="ECO:0000313" key="2">
    <source>
        <dbReference type="Proteomes" id="UP000218731"/>
    </source>
</evidence>
<proteinExistence type="predicted"/>
<evidence type="ECO:0000313" key="1">
    <source>
        <dbReference type="EMBL" id="BAW27486.1"/>
    </source>
</evidence>
<accession>A0A1L7NPT7</accession>
<reference evidence="1 2" key="1">
    <citation type="submission" date="2015-11" db="EMBL/GenBank/DDBJ databases">
        <title>Complete genome sequencing of a biphenyl-degrading bacterium, Pseudomonas putida KF715 (=NBRC110667).</title>
        <authorList>
            <person name="Suenaga H."/>
            <person name="Fujihara N."/>
            <person name="Watanabe T."/>
            <person name="Hirose J."/>
            <person name="Kimura N."/>
            <person name="Yamazoe A."/>
            <person name="Hosoyama A."/>
            <person name="Shimodaira J."/>
            <person name="Furukawa K."/>
        </authorList>
    </citation>
    <scope>NUCLEOTIDE SEQUENCE [LARGE SCALE GENOMIC DNA]</scope>
    <source>
        <strain evidence="1 2">KF715</strain>
        <plasmid evidence="2">Plasmid pkf715c dna</plasmid>
    </source>
</reference>
<dbReference type="AlphaFoldDB" id="A0A1L7NPT7"/>